<evidence type="ECO:0000313" key="2">
    <source>
        <dbReference type="Proteomes" id="UP000615446"/>
    </source>
</evidence>
<name>A0A8H3MB85_9GLOM</name>
<protein>
    <submittedName>
        <fullName evidence="1">Uncharacterized protein</fullName>
    </submittedName>
</protein>
<gene>
    <name evidence="1" type="ORF">RCL2_002905900</name>
</gene>
<sequence length="222" mass="25334">MSAYNKPLAHLRHDINRATFDGYMKCIVYDDPSLTVITPPPLKHDTAVERKVGTVLLTWITIDRPRHFPDTDNKDEIEAIFLECEGYSLYKIIDGNEPLCSVIIFDLPQEMLGSPKYNKKTKEHIQVKKAMHLKDGIIFDFMICLPNDESEIAESPLLIISEPEIRRCPNINNVITDAELELVKGLFQEVNIEGYSLSYPSENFPNKFPLSRLSPSHCPICD</sequence>
<accession>A0A8H3MB85</accession>
<comment type="caution">
    <text evidence="1">The sequence shown here is derived from an EMBL/GenBank/DDBJ whole genome shotgun (WGS) entry which is preliminary data.</text>
</comment>
<dbReference type="AlphaFoldDB" id="A0A8H3MB85"/>
<reference evidence="1" key="1">
    <citation type="submission" date="2019-10" db="EMBL/GenBank/DDBJ databases">
        <title>Conservation and host-specific expression of non-tandemly repeated heterogenous ribosome RNA gene in arbuscular mycorrhizal fungi.</title>
        <authorList>
            <person name="Maeda T."/>
            <person name="Kobayashi Y."/>
            <person name="Nakagawa T."/>
            <person name="Ezawa T."/>
            <person name="Yamaguchi K."/>
            <person name="Bino T."/>
            <person name="Nishimoto Y."/>
            <person name="Shigenobu S."/>
            <person name="Kawaguchi M."/>
        </authorList>
    </citation>
    <scope>NUCLEOTIDE SEQUENCE</scope>
    <source>
        <strain evidence="1">HR1</strain>
    </source>
</reference>
<evidence type="ECO:0000313" key="1">
    <source>
        <dbReference type="EMBL" id="GET02685.1"/>
    </source>
</evidence>
<proteinExistence type="predicted"/>
<organism evidence="1 2">
    <name type="scientific">Rhizophagus clarus</name>
    <dbReference type="NCBI Taxonomy" id="94130"/>
    <lineage>
        <taxon>Eukaryota</taxon>
        <taxon>Fungi</taxon>
        <taxon>Fungi incertae sedis</taxon>
        <taxon>Mucoromycota</taxon>
        <taxon>Glomeromycotina</taxon>
        <taxon>Glomeromycetes</taxon>
        <taxon>Glomerales</taxon>
        <taxon>Glomeraceae</taxon>
        <taxon>Rhizophagus</taxon>
    </lineage>
</organism>
<dbReference type="OrthoDB" id="2331179at2759"/>
<dbReference type="Proteomes" id="UP000615446">
    <property type="component" value="Unassembled WGS sequence"/>
</dbReference>
<dbReference type="EMBL" id="BLAL01000315">
    <property type="protein sequence ID" value="GET02685.1"/>
    <property type="molecule type" value="Genomic_DNA"/>
</dbReference>